<evidence type="ECO:0008006" key="11">
    <source>
        <dbReference type="Google" id="ProtNLM"/>
    </source>
</evidence>
<dbReference type="OrthoDB" id="5579088at2759"/>
<name>A0A9W8HA68_9FUNG</name>
<evidence type="ECO:0000256" key="5">
    <source>
        <dbReference type="ARBA" id="ARBA00022989"/>
    </source>
</evidence>
<dbReference type="PANTHER" id="PTHR23129:SF0">
    <property type="entry name" value="ACYL-COENZYME A DIPHOSPHATASE FITM2"/>
    <property type="match status" value="1"/>
</dbReference>
<evidence type="ECO:0000256" key="7">
    <source>
        <dbReference type="ARBA" id="ARBA00023136"/>
    </source>
</evidence>
<protein>
    <recommendedName>
        <fullName evidence="11">Fat storage-inducing transmembrane protein</fullName>
    </recommendedName>
</protein>
<dbReference type="InterPro" id="IPR019388">
    <property type="entry name" value="FIT"/>
</dbReference>
<evidence type="ECO:0000256" key="8">
    <source>
        <dbReference type="SAM" id="Phobius"/>
    </source>
</evidence>
<dbReference type="EMBL" id="JANBUL010000142">
    <property type="protein sequence ID" value="KAJ2780342.1"/>
    <property type="molecule type" value="Genomic_DNA"/>
</dbReference>
<dbReference type="AlphaFoldDB" id="A0A9W8HA68"/>
<evidence type="ECO:0000256" key="2">
    <source>
        <dbReference type="ARBA" id="ARBA00022692"/>
    </source>
</evidence>
<evidence type="ECO:0000313" key="10">
    <source>
        <dbReference type="Proteomes" id="UP001140217"/>
    </source>
</evidence>
<keyword evidence="5 8" id="KW-1133">Transmembrane helix</keyword>
<evidence type="ECO:0000313" key="9">
    <source>
        <dbReference type="EMBL" id="KAJ2780342.1"/>
    </source>
</evidence>
<comment type="subcellular location">
    <subcellularLocation>
        <location evidence="1">Endoplasmic reticulum membrane</location>
        <topology evidence="1">Multi-pass membrane protein</topology>
    </subcellularLocation>
</comment>
<evidence type="ECO:0000256" key="6">
    <source>
        <dbReference type="ARBA" id="ARBA00023098"/>
    </source>
</evidence>
<evidence type="ECO:0000256" key="3">
    <source>
        <dbReference type="ARBA" id="ARBA00022801"/>
    </source>
</evidence>
<keyword evidence="4" id="KW-0256">Endoplasmic reticulum</keyword>
<evidence type="ECO:0000256" key="4">
    <source>
        <dbReference type="ARBA" id="ARBA00022824"/>
    </source>
</evidence>
<feature type="transmembrane region" description="Helical" evidence="8">
    <location>
        <begin position="106"/>
        <end position="124"/>
    </location>
</feature>
<dbReference type="GO" id="GO:0005789">
    <property type="term" value="C:endoplasmic reticulum membrane"/>
    <property type="evidence" value="ECO:0007669"/>
    <property type="project" value="UniProtKB-SubCell"/>
</dbReference>
<evidence type="ECO:0000256" key="1">
    <source>
        <dbReference type="ARBA" id="ARBA00004477"/>
    </source>
</evidence>
<gene>
    <name evidence="9" type="ORF">H4R18_003520</name>
</gene>
<keyword evidence="3" id="KW-0378">Hydrolase</keyword>
<keyword evidence="6" id="KW-0443">Lipid metabolism</keyword>
<comment type="caution">
    <text evidence="9">The sequence shown here is derived from an EMBL/GenBank/DDBJ whole genome shotgun (WGS) entry which is preliminary data.</text>
</comment>
<feature type="transmembrane region" description="Helical" evidence="8">
    <location>
        <begin position="178"/>
        <end position="203"/>
    </location>
</feature>
<sequence>MSPPSAARPAAAADADAALRATALVLAPLLAAIALGFAASGGPPGLAATADLAAADLAAVPPWASKRSPLNVYAAKVAWGWTTALFAAALALCAPARAPRRSAAALLRYALATAYWVAMARWFFGPPLFDRVFARTGGACLAPAGPGALRLPAASLQACRQAGGTWAGGHDVSGHCFLLIHSALFLAEEALAPLLALLLLPAAAPRLRLAALRRAAAGVTAALLGVWVFMLYVTARYFHGGRELASGTAVAAGYWAVLHVLRRSRAPS</sequence>
<dbReference type="PANTHER" id="PTHR23129">
    <property type="entry name" value="ACYL-COENZYME A DIPHOSPHATASE FITM2"/>
    <property type="match status" value="1"/>
</dbReference>
<dbReference type="GO" id="GO:0034389">
    <property type="term" value="P:lipid droplet organization"/>
    <property type="evidence" value="ECO:0007669"/>
    <property type="project" value="TreeGrafter"/>
</dbReference>
<keyword evidence="10" id="KW-1185">Reference proteome</keyword>
<dbReference type="GO" id="GO:0008654">
    <property type="term" value="P:phospholipid biosynthetic process"/>
    <property type="evidence" value="ECO:0007669"/>
    <property type="project" value="TreeGrafter"/>
</dbReference>
<reference evidence="9" key="1">
    <citation type="submission" date="2022-07" db="EMBL/GenBank/DDBJ databases">
        <title>Phylogenomic reconstructions and comparative analyses of Kickxellomycotina fungi.</title>
        <authorList>
            <person name="Reynolds N.K."/>
            <person name="Stajich J.E."/>
            <person name="Barry K."/>
            <person name="Grigoriev I.V."/>
            <person name="Crous P."/>
            <person name="Smith M.E."/>
        </authorList>
    </citation>
    <scope>NUCLEOTIDE SEQUENCE</scope>
    <source>
        <strain evidence="9">NBRC 105414</strain>
    </source>
</reference>
<proteinExistence type="predicted"/>
<dbReference type="Pfam" id="PF10261">
    <property type="entry name" value="FIT"/>
    <property type="match status" value="1"/>
</dbReference>
<keyword evidence="2 8" id="KW-0812">Transmembrane</keyword>
<feature type="transmembrane region" description="Helical" evidence="8">
    <location>
        <begin position="244"/>
        <end position="261"/>
    </location>
</feature>
<dbReference type="GO" id="GO:0019915">
    <property type="term" value="P:lipid storage"/>
    <property type="evidence" value="ECO:0007669"/>
    <property type="project" value="InterPro"/>
</dbReference>
<keyword evidence="7 8" id="KW-0472">Membrane</keyword>
<organism evidence="9 10">
    <name type="scientific">Coemansia javaensis</name>
    <dbReference type="NCBI Taxonomy" id="2761396"/>
    <lineage>
        <taxon>Eukaryota</taxon>
        <taxon>Fungi</taxon>
        <taxon>Fungi incertae sedis</taxon>
        <taxon>Zoopagomycota</taxon>
        <taxon>Kickxellomycotina</taxon>
        <taxon>Kickxellomycetes</taxon>
        <taxon>Kickxellales</taxon>
        <taxon>Kickxellaceae</taxon>
        <taxon>Coemansia</taxon>
    </lineage>
</organism>
<feature type="transmembrane region" description="Helical" evidence="8">
    <location>
        <begin position="215"/>
        <end position="238"/>
    </location>
</feature>
<dbReference type="GO" id="GO:0010945">
    <property type="term" value="F:coenzyme A diphosphatase activity"/>
    <property type="evidence" value="ECO:0007669"/>
    <property type="project" value="InterPro"/>
</dbReference>
<accession>A0A9W8HA68</accession>
<dbReference type="Proteomes" id="UP001140217">
    <property type="component" value="Unassembled WGS sequence"/>
</dbReference>
<feature type="transmembrane region" description="Helical" evidence="8">
    <location>
        <begin position="73"/>
        <end position="94"/>
    </location>
</feature>